<protein>
    <recommendedName>
        <fullName evidence="4">Membrane protein YfhO</fullName>
    </recommendedName>
</protein>
<dbReference type="PANTHER" id="PTHR38454:SF1">
    <property type="entry name" value="INTEGRAL MEMBRANE PROTEIN"/>
    <property type="match status" value="1"/>
</dbReference>
<feature type="transmembrane region" description="Helical" evidence="1">
    <location>
        <begin position="342"/>
        <end position="360"/>
    </location>
</feature>
<evidence type="ECO:0008006" key="4">
    <source>
        <dbReference type="Google" id="ProtNLM"/>
    </source>
</evidence>
<keyword evidence="1" id="KW-0472">Membrane</keyword>
<evidence type="ECO:0000256" key="1">
    <source>
        <dbReference type="SAM" id="Phobius"/>
    </source>
</evidence>
<feature type="transmembrane region" description="Helical" evidence="1">
    <location>
        <begin position="195"/>
        <end position="214"/>
    </location>
</feature>
<evidence type="ECO:0000313" key="3">
    <source>
        <dbReference type="Proteomes" id="UP000199663"/>
    </source>
</evidence>
<feature type="transmembrane region" description="Helical" evidence="1">
    <location>
        <begin position="226"/>
        <end position="246"/>
    </location>
</feature>
<dbReference type="PANTHER" id="PTHR38454">
    <property type="entry name" value="INTEGRAL MEMBRANE PROTEIN-RELATED"/>
    <property type="match status" value="1"/>
</dbReference>
<comment type="caution">
    <text evidence="2">The sequence shown here is derived from an EMBL/GenBank/DDBJ whole genome shotgun (WGS) entry which is preliminary data.</text>
</comment>
<dbReference type="EMBL" id="FNQC01000007">
    <property type="protein sequence ID" value="SDZ18277.1"/>
    <property type="molecule type" value="Genomic_DNA"/>
</dbReference>
<keyword evidence="3" id="KW-1185">Reference proteome</keyword>
<reference evidence="2 3" key="1">
    <citation type="submission" date="2016-10" db="EMBL/GenBank/DDBJ databases">
        <authorList>
            <person name="Varghese N."/>
            <person name="Submissions S."/>
        </authorList>
    </citation>
    <scope>NUCLEOTIDE SEQUENCE [LARGE SCALE GENOMIC DNA]</scope>
    <source>
        <strain evidence="2 3">DSM 17997</strain>
    </source>
</reference>
<accession>A0A1H3QXX5</accession>
<feature type="transmembrane region" description="Helical" evidence="1">
    <location>
        <begin position="125"/>
        <end position="143"/>
    </location>
</feature>
<proteinExistence type="predicted"/>
<evidence type="ECO:0000313" key="2">
    <source>
        <dbReference type="EMBL" id="SDZ18277.1"/>
    </source>
</evidence>
<name>A0A1H3QXX5_9BACT</name>
<dbReference type="InterPro" id="IPR018580">
    <property type="entry name" value="Uncharacterised_YfhO"/>
</dbReference>
<gene>
    <name evidence="2" type="ORF">SAMN05444412_10772</name>
</gene>
<dbReference type="RefSeq" id="WP_019597678.1">
    <property type="nucleotide sequence ID" value="NZ_FNQC01000007.1"/>
</dbReference>
<feature type="transmembrane region" description="Helical" evidence="1">
    <location>
        <begin position="404"/>
        <end position="428"/>
    </location>
</feature>
<dbReference type="Proteomes" id="UP000199663">
    <property type="component" value="Unassembled WGS sequence"/>
</dbReference>
<feature type="transmembrane region" description="Helical" evidence="1">
    <location>
        <begin position="491"/>
        <end position="509"/>
    </location>
</feature>
<keyword evidence="1" id="KW-0812">Transmembrane</keyword>
<feature type="transmembrane region" description="Helical" evidence="1">
    <location>
        <begin position="12"/>
        <end position="32"/>
    </location>
</feature>
<feature type="transmembrane region" description="Helical" evidence="1">
    <location>
        <begin position="149"/>
        <end position="168"/>
    </location>
</feature>
<feature type="transmembrane region" description="Helical" evidence="1">
    <location>
        <begin position="440"/>
        <end position="463"/>
    </location>
</feature>
<feature type="transmembrane region" description="Helical" evidence="1">
    <location>
        <begin position="782"/>
        <end position="803"/>
    </location>
</feature>
<sequence>MQANFKKDILPHFIGITVFYAIVLFYFSPVVFDGKIIFQNDILQWEGAAKEILDTRAQTGEEALWTNRLFGGMPAYLVSFEIQGDITNFLTKVLTLGLPHPINSLFFGMVAMYILLLSFKIRPEFAIGGAIAFAFNTFHLISLDAGHNAKIWAICLIPLILAGIHLAFSGKKLLGLALFTLGLMLQLKFNHLQITYYTILIVVFYGIGQLRLAYVNKKLPSFAKVIPILMLGAVLAVGANLSRFVAVFEYGAYSTRGKANLTAAGSSQDGLGKEYAFNWSQGKLETMTLLVPFFYGGGSSEALPKDSETEKALRANGVENAQIQGFIQGSPTYWGDQPGTGGPIYGSAVMVFLFVLGLIYAPKTYRFVFLGIVLLSFFLAWGKNLEWFNYAIFDFLPGYNKFRAVSMALCMALFAIPVLGAMGLEHFFNASRTNSTQKNLLIAFGSTGGLCLLLFLVAGMFGFRAPVDANLPDWLISSIQEDRKSMFKTSAIKSFIFILLSAGLIFAVLKDKISYTIAGWGIALLLVVDLWSINKRYLNEGSLQYSPAEQFFAKSPADEKILQDKDYFRVLNLENPFNEARTSYYFNSVGGYHGAKMRRYQELIENVLSPEINAFITKAQEGNFDYGGLNALNMLNTKYIMAGKAENSVFQNPEANGPAWFPATIRSIQTNDEEIGLLNTMNTKAEATVNSLEFENIVAGSGTVQLTDRAANKLNYTVNAQEAGLVVFSEIYYPKGWKAFVNGAETEIIRTNYLLRGLVVPVGESVVEMRFEPSSYYSYKTIVVAFQYLIVLLLIAGVGLHFYSRKNAH</sequence>
<keyword evidence="1" id="KW-1133">Transmembrane helix</keyword>
<organism evidence="2 3">
    <name type="scientific">Rhodonellum ikkaensis</name>
    <dbReference type="NCBI Taxonomy" id="336829"/>
    <lineage>
        <taxon>Bacteria</taxon>
        <taxon>Pseudomonadati</taxon>
        <taxon>Bacteroidota</taxon>
        <taxon>Cytophagia</taxon>
        <taxon>Cytophagales</taxon>
        <taxon>Cytophagaceae</taxon>
        <taxon>Rhodonellum</taxon>
    </lineage>
</organism>
<feature type="transmembrane region" description="Helical" evidence="1">
    <location>
        <begin position="516"/>
        <end position="533"/>
    </location>
</feature>
<feature type="transmembrane region" description="Helical" evidence="1">
    <location>
        <begin position="367"/>
        <end position="384"/>
    </location>
</feature>
<feature type="transmembrane region" description="Helical" evidence="1">
    <location>
        <begin position="98"/>
        <end position="118"/>
    </location>
</feature>